<dbReference type="Pfam" id="PF12833">
    <property type="entry name" value="HTH_18"/>
    <property type="match status" value="1"/>
</dbReference>
<evidence type="ECO:0000259" key="4">
    <source>
        <dbReference type="PROSITE" id="PS01124"/>
    </source>
</evidence>
<keyword evidence="1" id="KW-0805">Transcription regulation</keyword>
<evidence type="ECO:0000256" key="3">
    <source>
        <dbReference type="ARBA" id="ARBA00023163"/>
    </source>
</evidence>
<gene>
    <name evidence="5" type="ORF">ACFS6J_14265</name>
</gene>
<dbReference type="EMBL" id="JBHUPA010000007">
    <property type="protein sequence ID" value="MFD2962960.1"/>
    <property type="molecule type" value="Genomic_DNA"/>
</dbReference>
<dbReference type="InterPro" id="IPR018060">
    <property type="entry name" value="HTH_AraC"/>
</dbReference>
<accession>A0ABW6B2Y0</accession>
<dbReference type="Proteomes" id="UP001597560">
    <property type="component" value="Unassembled WGS sequence"/>
</dbReference>
<comment type="caution">
    <text evidence="5">The sequence shown here is derived from an EMBL/GenBank/DDBJ whole genome shotgun (WGS) entry which is preliminary data.</text>
</comment>
<dbReference type="SUPFAM" id="SSF46689">
    <property type="entry name" value="Homeodomain-like"/>
    <property type="match status" value="1"/>
</dbReference>
<keyword evidence="2" id="KW-0238">DNA-binding</keyword>
<feature type="domain" description="HTH araC/xylS-type" evidence="4">
    <location>
        <begin position="3"/>
        <end position="108"/>
    </location>
</feature>
<keyword evidence="3" id="KW-0804">Transcription</keyword>
<sequence>MLHRLEEFLNHYFDQDDLISKGLPLVQDIADHLHVSQKYLSTLLKVLTGQSTQQHTHNKLIEKAKEKLSTTNLSVSEIAYALGFEHSQSFSKLFKSKTDLSTLAFRQSFN</sequence>
<name>A0ABW6B2Y0_9SPHI</name>
<proteinExistence type="predicted"/>
<evidence type="ECO:0000256" key="1">
    <source>
        <dbReference type="ARBA" id="ARBA00023015"/>
    </source>
</evidence>
<evidence type="ECO:0000313" key="5">
    <source>
        <dbReference type="EMBL" id="MFD2962960.1"/>
    </source>
</evidence>
<reference evidence="6" key="1">
    <citation type="journal article" date="2019" name="Int. J. Syst. Evol. Microbiol.">
        <title>The Global Catalogue of Microorganisms (GCM) 10K type strain sequencing project: providing services to taxonomists for standard genome sequencing and annotation.</title>
        <authorList>
            <consortium name="The Broad Institute Genomics Platform"/>
            <consortium name="The Broad Institute Genome Sequencing Center for Infectious Disease"/>
            <person name="Wu L."/>
            <person name="Ma J."/>
        </authorList>
    </citation>
    <scope>NUCLEOTIDE SEQUENCE [LARGE SCALE GENOMIC DNA]</scope>
    <source>
        <strain evidence="6">KCTC 23098</strain>
    </source>
</reference>
<dbReference type="SMART" id="SM00342">
    <property type="entry name" value="HTH_ARAC"/>
    <property type="match status" value="1"/>
</dbReference>
<dbReference type="PANTHER" id="PTHR43280:SF2">
    <property type="entry name" value="HTH-TYPE TRANSCRIPTIONAL REGULATOR EXSA"/>
    <property type="match status" value="1"/>
</dbReference>
<dbReference type="RefSeq" id="WP_377611238.1">
    <property type="nucleotide sequence ID" value="NZ_JBHUPA010000007.1"/>
</dbReference>
<keyword evidence="6" id="KW-1185">Reference proteome</keyword>
<dbReference type="Gene3D" id="1.10.10.60">
    <property type="entry name" value="Homeodomain-like"/>
    <property type="match status" value="2"/>
</dbReference>
<dbReference type="PANTHER" id="PTHR43280">
    <property type="entry name" value="ARAC-FAMILY TRANSCRIPTIONAL REGULATOR"/>
    <property type="match status" value="1"/>
</dbReference>
<evidence type="ECO:0000313" key="6">
    <source>
        <dbReference type="Proteomes" id="UP001597560"/>
    </source>
</evidence>
<protein>
    <submittedName>
        <fullName evidence="5">Helix-turn-helix domain-containing protein</fullName>
    </submittedName>
</protein>
<evidence type="ECO:0000256" key="2">
    <source>
        <dbReference type="ARBA" id="ARBA00023125"/>
    </source>
</evidence>
<dbReference type="PROSITE" id="PS01124">
    <property type="entry name" value="HTH_ARAC_FAMILY_2"/>
    <property type="match status" value="1"/>
</dbReference>
<dbReference type="InterPro" id="IPR009057">
    <property type="entry name" value="Homeodomain-like_sf"/>
</dbReference>
<organism evidence="5 6">
    <name type="scientific">Olivibacter jilunii</name>
    <dbReference type="NCBI Taxonomy" id="985016"/>
    <lineage>
        <taxon>Bacteria</taxon>
        <taxon>Pseudomonadati</taxon>
        <taxon>Bacteroidota</taxon>
        <taxon>Sphingobacteriia</taxon>
        <taxon>Sphingobacteriales</taxon>
        <taxon>Sphingobacteriaceae</taxon>
        <taxon>Olivibacter</taxon>
    </lineage>
</organism>